<keyword evidence="3" id="KW-1185">Reference proteome</keyword>
<evidence type="ECO:0000313" key="3">
    <source>
        <dbReference type="Proteomes" id="UP000265520"/>
    </source>
</evidence>
<accession>A0A392Q3Q2</accession>
<proteinExistence type="predicted"/>
<sequence length="26" mass="2654">DVKTVSKDVQLVTSNASMDGGSSGRD</sequence>
<feature type="region of interest" description="Disordered" evidence="1">
    <location>
        <begin position="1"/>
        <end position="26"/>
    </location>
</feature>
<evidence type="ECO:0000256" key="1">
    <source>
        <dbReference type="SAM" id="MobiDB-lite"/>
    </source>
</evidence>
<protein>
    <submittedName>
        <fullName evidence="2">Uncharacterized protein</fullName>
    </submittedName>
</protein>
<organism evidence="2 3">
    <name type="scientific">Trifolium medium</name>
    <dbReference type="NCBI Taxonomy" id="97028"/>
    <lineage>
        <taxon>Eukaryota</taxon>
        <taxon>Viridiplantae</taxon>
        <taxon>Streptophyta</taxon>
        <taxon>Embryophyta</taxon>
        <taxon>Tracheophyta</taxon>
        <taxon>Spermatophyta</taxon>
        <taxon>Magnoliopsida</taxon>
        <taxon>eudicotyledons</taxon>
        <taxon>Gunneridae</taxon>
        <taxon>Pentapetalae</taxon>
        <taxon>rosids</taxon>
        <taxon>fabids</taxon>
        <taxon>Fabales</taxon>
        <taxon>Fabaceae</taxon>
        <taxon>Papilionoideae</taxon>
        <taxon>50 kb inversion clade</taxon>
        <taxon>NPAAA clade</taxon>
        <taxon>Hologalegina</taxon>
        <taxon>IRL clade</taxon>
        <taxon>Trifolieae</taxon>
        <taxon>Trifolium</taxon>
    </lineage>
</organism>
<dbReference type="AlphaFoldDB" id="A0A392Q3Q2"/>
<comment type="caution">
    <text evidence="2">The sequence shown here is derived from an EMBL/GenBank/DDBJ whole genome shotgun (WGS) entry which is preliminary data.</text>
</comment>
<dbReference type="EMBL" id="LXQA010111555">
    <property type="protein sequence ID" value="MCI18728.1"/>
    <property type="molecule type" value="Genomic_DNA"/>
</dbReference>
<reference evidence="2 3" key="1">
    <citation type="journal article" date="2018" name="Front. Plant Sci.">
        <title>Red Clover (Trifolium pratense) and Zigzag Clover (T. medium) - A Picture of Genomic Similarities and Differences.</title>
        <authorList>
            <person name="Dluhosova J."/>
            <person name="Istvanek J."/>
            <person name="Nedelnik J."/>
            <person name="Repkova J."/>
        </authorList>
    </citation>
    <scope>NUCLEOTIDE SEQUENCE [LARGE SCALE GENOMIC DNA]</scope>
    <source>
        <strain evidence="3">cv. 10/8</strain>
        <tissue evidence="2">Leaf</tissue>
    </source>
</reference>
<feature type="non-terminal residue" evidence="2">
    <location>
        <position position="1"/>
    </location>
</feature>
<dbReference type="Proteomes" id="UP000265520">
    <property type="component" value="Unassembled WGS sequence"/>
</dbReference>
<evidence type="ECO:0000313" key="2">
    <source>
        <dbReference type="EMBL" id="MCI18728.1"/>
    </source>
</evidence>
<name>A0A392Q3Q2_9FABA</name>